<dbReference type="SUPFAM" id="SSF49299">
    <property type="entry name" value="PKD domain"/>
    <property type="match status" value="4"/>
</dbReference>
<dbReference type="PANTHER" id="PTHR11532:SF57">
    <property type="entry name" value="CARBOXYPEPTIDASE D, B"/>
    <property type="match status" value="1"/>
</dbReference>
<feature type="domain" description="PKD" evidence="1">
    <location>
        <begin position="435"/>
        <end position="519"/>
    </location>
</feature>
<feature type="domain" description="PKD" evidence="1">
    <location>
        <begin position="347"/>
        <end position="417"/>
    </location>
</feature>
<dbReference type="EMBL" id="CP037968">
    <property type="protein sequence ID" value="QYZ80017.1"/>
    <property type="molecule type" value="Genomic_DNA"/>
</dbReference>
<dbReference type="InterPro" id="IPR050753">
    <property type="entry name" value="Peptidase_M14_domain"/>
</dbReference>
<dbReference type="Gene3D" id="2.60.40.10">
    <property type="entry name" value="Immunoglobulins"/>
    <property type="match status" value="4"/>
</dbReference>
<dbReference type="GO" id="GO:0005509">
    <property type="term" value="F:calcium ion binding"/>
    <property type="evidence" value="ECO:0007669"/>
    <property type="project" value="InterPro"/>
</dbReference>
<keyword evidence="4" id="KW-1185">Reference proteome</keyword>
<dbReference type="PROSITE" id="PS50222">
    <property type="entry name" value="EF_HAND_2"/>
    <property type="match status" value="1"/>
</dbReference>
<dbReference type="InterPro" id="IPR002048">
    <property type="entry name" value="EF_hand_dom"/>
</dbReference>
<dbReference type="InterPro" id="IPR000601">
    <property type="entry name" value="PKD_dom"/>
</dbReference>
<dbReference type="InterPro" id="IPR035986">
    <property type="entry name" value="PKD_dom_sf"/>
</dbReference>
<gene>
    <name evidence="3" type="ORF">E2N92_11575</name>
</gene>
<reference evidence="3" key="1">
    <citation type="journal article" date="2005" name="Int. J. Syst. Evol. Microbiol.">
        <title>Methanofollis formosanus sp. nov., isolated from a fish pond.</title>
        <authorList>
            <person name="Wu S.Y."/>
            <person name="Chen S.C."/>
            <person name="Lai M.C."/>
        </authorList>
    </citation>
    <scope>NUCLEOTIDE SEQUENCE</scope>
    <source>
        <strain evidence="3">ML15</strain>
    </source>
</reference>
<organism evidence="3 4">
    <name type="scientific">Methanofollis formosanus</name>
    <dbReference type="NCBI Taxonomy" id="299308"/>
    <lineage>
        <taxon>Archaea</taxon>
        <taxon>Methanobacteriati</taxon>
        <taxon>Methanobacteriota</taxon>
        <taxon>Stenosarchaea group</taxon>
        <taxon>Methanomicrobia</taxon>
        <taxon>Methanomicrobiales</taxon>
        <taxon>Methanomicrobiaceae</taxon>
        <taxon>Methanofollis</taxon>
    </lineage>
</organism>
<evidence type="ECO:0000259" key="2">
    <source>
        <dbReference type="PROSITE" id="PS50222"/>
    </source>
</evidence>
<dbReference type="SMART" id="SM00089">
    <property type="entry name" value="PKD"/>
    <property type="match status" value="4"/>
</dbReference>
<dbReference type="InterPro" id="IPR013783">
    <property type="entry name" value="Ig-like_fold"/>
</dbReference>
<dbReference type="PROSITE" id="PS00018">
    <property type="entry name" value="EF_HAND_1"/>
    <property type="match status" value="2"/>
</dbReference>
<dbReference type="InterPro" id="IPR022409">
    <property type="entry name" value="PKD/Chitinase_dom"/>
</dbReference>
<dbReference type="GO" id="GO:0004181">
    <property type="term" value="F:metallocarboxypeptidase activity"/>
    <property type="evidence" value="ECO:0007669"/>
    <property type="project" value="TreeGrafter"/>
</dbReference>
<dbReference type="Pfam" id="PF18911">
    <property type="entry name" value="PKD_4"/>
    <property type="match status" value="4"/>
</dbReference>
<dbReference type="CDD" id="cd00146">
    <property type="entry name" value="PKD"/>
    <property type="match status" value="4"/>
</dbReference>
<feature type="domain" description="PKD" evidence="1">
    <location>
        <begin position="259"/>
        <end position="329"/>
    </location>
</feature>
<dbReference type="PROSITE" id="PS50093">
    <property type="entry name" value="PKD"/>
    <property type="match status" value="4"/>
</dbReference>
<reference evidence="3" key="2">
    <citation type="submission" date="2019-03" db="EMBL/GenBank/DDBJ databases">
        <authorList>
            <person name="Chen S.-C."/>
            <person name="Wu S.-Y."/>
            <person name="Lai M.-C."/>
        </authorList>
    </citation>
    <scope>NUCLEOTIDE SEQUENCE</scope>
    <source>
        <strain evidence="3">ML15</strain>
    </source>
</reference>
<dbReference type="RefSeq" id="WP_281425777.1">
    <property type="nucleotide sequence ID" value="NZ_CP037968.1"/>
</dbReference>
<dbReference type="FunFam" id="2.60.40.10:FF:000270">
    <property type="entry name" value="Cell surface protein"/>
    <property type="match status" value="4"/>
</dbReference>
<dbReference type="AlphaFoldDB" id="A0A8G1A2K9"/>
<name>A0A8G1A2K9_9EURY</name>
<dbReference type="Proteomes" id="UP000826709">
    <property type="component" value="Chromosome"/>
</dbReference>
<sequence length="726" mass="76728">MNVKRIMPLLGIVILCVFGTQGALAQDQGNETVSIMLMPESAEVMLNETTDLAVILDAAPEGLAGFNITISIEDPEIAEIVDLNFSEWAFEPENGSLPADSVWAQAFDPEGLAGETNITLCTVTVRGDVEGMSAINVTPESIEDVNGTPYNATVVPGELNVTGEVPPAGLAADFEADVTVGVVPLNVTFTDLSTGNVTAWEWDFGDGTNSTEQNPVHTYEEGGIYSVSLTVADEANETDTLVKEDYIMVSGGPAPPVGPTADFEADPTEGEAPLNVTFTDLSTGNVTAWAWDFGDGTNSTEQNPAHTYEEAGLYTVSLTVADEANETDTMVKEDYINVSGVVPPVGPTADFEADPTEGEAPLNVTFTDLSTGNVTAWAWDFGDGTNSTEQNPFHTYEETGLYTVSLTVADEANETDTMVKEDYINVSGVVPPVGPTADFEADTTTGNAPLAVTFTDLSTGNVTAWEWDFGDGTNSTEQNPFHTYEEAGPYTVSLTVADEANETDTMVKEGYINVSSAPLPVGISFVPSTVTIPAGNVTTLDLVLDSAVDGLAGYSLNLSISDPATANITAITFPEWALLNETSLLPNSTAWMEAVDLNDSIQANATNVVLGTVTIEGKGAGTAELLVEVRVMDADGGAAFFPPTTPASITITPPPPFPGYENSPTDPNGDGKYEDINGNGIVDYDDVVAFFANMQWIEENNLVALFDFNGNGEIDYDDVVTLAMMV</sequence>
<protein>
    <submittedName>
        <fullName evidence="3">PKD domain-containing protein</fullName>
    </submittedName>
</protein>
<evidence type="ECO:0000313" key="3">
    <source>
        <dbReference type="EMBL" id="QYZ80017.1"/>
    </source>
</evidence>
<dbReference type="GO" id="GO:0016485">
    <property type="term" value="P:protein processing"/>
    <property type="evidence" value="ECO:0007669"/>
    <property type="project" value="TreeGrafter"/>
</dbReference>
<feature type="domain" description="PKD" evidence="1">
    <location>
        <begin position="170"/>
        <end position="254"/>
    </location>
</feature>
<evidence type="ECO:0000313" key="4">
    <source>
        <dbReference type="Proteomes" id="UP000826709"/>
    </source>
</evidence>
<dbReference type="KEGG" id="mfk:E2N92_11575"/>
<proteinExistence type="predicted"/>
<feature type="domain" description="EF-hand" evidence="2">
    <location>
        <begin position="701"/>
        <end position="726"/>
    </location>
</feature>
<dbReference type="PANTHER" id="PTHR11532">
    <property type="entry name" value="PROTEASE M14 CARBOXYPEPTIDASE"/>
    <property type="match status" value="1"/>
</dbReference>
<dbReference type="GO" id="GO:0006518">
    <property type="term" value="P:peptide metabolic process"/>
    <property type="evidence" value="ECO:0007669"/>
    <property type="project" value="TreeGrafter"/>
</dbReference>
<evidence type="ECO:0000259" key="1">
    <source>
        <dbReference type="PROSITE" id="PS50093"/>
    </source>
</evidence>
<accession>A0A8G1A2K9</accession>
<dbReference type="InterPro" id="IPR018247">
    <property type="entry name" value="EF_Hand_1_Ca_BS"/>
</dbReference>
<dbReference type="GO" id="GO:0005615">
    <property type="term" value="C:extracellular space"/>
    <property type="evidence" value="ECO:0007669"/>
    <property type="project" value="TreeGrafter"/>
</dbReference>